<dbReference type="Pfam" id="PF12802">
    <property type="entry name" value="MarR_2"/>
    <property type="match status" value="1"/>
</dbReference>
<reference evidence="2 3" key="1">
    <citation type="submission" date="2019-10" db="EMBL/GenBank/DDBJ databases">
        <title>Nocardia macrotermitis sp. nov. and Nocardia aurantia sp. nov., isolated from the gut of fungus growing-termite Macrotermes natalensis.</title>
        <authorList>
            <person name="Benndorf R."/>
            <person name="Schwitalla J."/>
            <person name="Martin K."/>
            <person name="De Beer W."/>
            <person name="Kaster A.-K."/>
            <person name="Vollmers J."/>
            <person name="Poulsen M."/>
            <person name="Beemelmanns C."/>
        </authorList>
    </citation>
    <scope>NUCLEOTIDE SEQUENCE [LARGE SCALE GENOMIC DNA]</scope>
    <source>
        <strain evidence="2 3">RB56</strain>
    </source>
</reference>
<dbReference type="InterPro" id="IPR039422">
    <property type="entry name" value="MarR/SlyA-like"/>
</dbReference>
<dbReference type="EMBL" id="WEGI01000012">
    <property type="protein sequence ID" value="MQY29695.1"/>
    <property type="molecule type" value="Genomic_DNA"/>
</dbReference>
<dbReference type="InterPro" id="IPR036388">
    <property type="entry name" value="WH-like_DNA-bd_sf"/>
</dbReference>
<organism evidence="2 3">
    <name type="scientific">Nocardia aurantia</name>
    <dbReference type="NCBI Taxonomy" id="2585199"/>
    <lineage>
        <taxon>Bacteria</taxon>
        <taxon>Bacillati</taxon>
        <taxon>Actinomycetota</taxon>
        <taxon>Actinomycetes</taxon>
        <taxon>Mycobacteriales</taxon>
        <taxon>Nocardiaceae</taxon>
        <taxon>Nocardia</taxon>
    </lineage>
</organism>
<dbReference type="SUPFAM" id="SSF46785">
    <property type="entry name" value="Winged helix' DNA-binding domain"/>
    <property type="match status" value="1"/>
</dbReference>
<dbReference type="GO" id="GO:0003700">
    <property type="term" value="F:DNA-binding transcription factor activity"/>
    <property type="evidence" value="ECO:0007669"/>
    <property type="project" value="InterPro"/>
</dbReference>
<dbReference type="PANTHER" id="PTHR33164">
    <property type="entry name" value="TRANSCRIPTIONAL REGULATOR, MARR FAMILY"/>
    <property type="match status" value="1"/>
</dbReference>
<sequence length="162" mass="18034">MSAEDMGVADLFDDPRLTEIGLLFEATNGIRNKLEPVWTSHGLSVSDFTVLMRLSRSRRYRLRMTDLAAQGRMSTSGATRLVDRLERNGLARREPDPLDRRSFYAVLTAAGAARIAAVLPEYLAVLDEWFIGVLSDEQRAAMSCALRVLRDATFPDAARVSD</sequence>
<dbReference type="SMART" id="SM00347">
    <property type="entry name" value="HTH_MARR"/>
    <property type="match status" value="1"/>
</dbReference>
<evidence type="ECO:0000313" key="2">
    <source>
        <dbReference type="EMBL" id="MQY29695.1"/>
    </source>
</evidence>
<dbReference type="InterPro" id="IPR036390">
    <property type="entry name" value="WH_DNA-bd_sf"/>
</dbReference>
<dbReference type="PROSITE" id="PS50995">
    <property type="entry name" value="HTH_MARR_2"/>
    <property type="match status" value="1"/>
</dbReference>
<dbReference type="PANTHER" id="PTHR33164:SF43">
    <property type="entry name" value="HTH-TYPE TRANSCRIPTIONAL REPRESSOR YETL"/>
    <property type="match status" value="1"/>
</dbReference>
<keyword evidence="3" id="KW-1185">Reference proteome</keyword>
<accession>A0A7K0DVD7</accession>
<dbReference type="Proteomes" id="UP000431401">
    <property type="component" value="Unassembled WGS sequence"/>
</dbReference>
<evidence type="ECO:0000259" key="1">
    <source>
        <dbReference type="PROSITE" id="PS50995"/>
    </source>
</evidence>
<feature type="domain" description="HTH marR-type" evidence="1">
    <location>
        <begin position="13"/>
        <end position="151"/>
    </location>
</feature>
<gene>
    <name evidence="2" type="ORF">NRB56_52880</name>
</gene>
<protein>
    <recommendedName>
        <fullName evidence="1">HTH marR-type domain-containing protein</fullName>
    </recommendedName>
</protein>
<comment type="caution">
    <text evidence="2">The sequence shown here is derived from an EMBL/GenBank/DDBJ whole genome shotgun (WGS) entry which is preliminary data.</text>
</comment>
<evidence type="ECO:0000313" key="3">
    <source>
        <dbReference type="Proteomes" id="UP000431401"/>
    </source>
</evidence>
<name>A0A7K0DVD7_9NOCA</name>
<dbReference type="AlphaFoldDB" id="A0A7K0DVD7"/>
<dbReference type="RefSeq" id="WP_227838380.1">
    <property type="nucleotide sequence ID" value="NZ_WEGI01000012.1"/>
</dbReference>
<dbReference type="Gene3D" id="1.10.10.10">
    <property type="entry name" value="Winged helix-like DNA-binding domain superfamily/Winged helix DNA-binding domain"/>
    <property type="match status" value="1"/>
</dbReference>
<dbReference type="GO" id="GO:0006950">
    <property type="term" value="P:response to stress"/>
    <property type="evidence" value="ECO:0007669"/>
    <property type="project" value="TreeGrafter"/>
</dbReference>
<dbReference type="InterPro" id="IPR000835">
    <property type="entry name" value="HTH_MarR-typ"/>
</dbReference>
<proteinExistence type="predicted"/>